<dbReference type="EMBL" id="AP014946">
    <property type="protein sequence ID" value="BAT61241.1"/>
    <property type="molecule type" value="Genomic_DNA"/>
</dbReference>
<evidence type="ECO:0000313" key="2">
    <source>
        <dbReference type="EMBL" id="BAT61241.1"/>
    </source>
</evidence>
<dbReference type="KEGG" id="vgo:GJW-30_1_03798"/>
<evidence type="ECO:0008006" key="4">
    <source>
        <dbReference type="Google" id="ProtNLM"/>
    </source>
</evidence>
<protein>
    <recommendedName>
        <fullName evidence="4">DUF3617 family protein</fullName>
    </recommendedName>
</protein>
<name>A0A0S3PZ74_9BRAD</name>
<evidence type="ECO:0000313" key="3">
    <source>
        <dbReference type="Proteomes" id="UP000236884"/>
    </source>
</evidence>
<accession>A0A0S3PZ74</accession>
<gene>
    <name evidence="2" type="ORF">GJW-30_1_03798</name>
</gene>
<dbReference type="Pfam" id="PF12276">
    <property type="entry name" value="DUF3617"/>
    <property type="match status" value="1"/>
</dbReference>
<sequence length="143" mass="14945">MRATAPLLLAATLCVIGWSIESAAAQEMQPGRWRFTQQTQGNGKARAKATTRCVSPAQAKNPGQYFAPSGRGCALTSNTAWVGRLSSSLRCQQGDVTTDVSSTVTINSPTQMSVSTTMTMRSPKGSGTVTMVGSGVRVGNCRG</sequence>
<organism evidence="2 3">
    <name type="scientific">Variibacter gotjawalensis</name>
    <dbReference type="NCBI Taxonomy" id="1333996"/>
    <lineage>
        <taxon>Bacteria</taxon>
        <taxon>Pseudomonadati</taxon>
        <taxon>Pseudomonadota</taxon>
        <taxon>Alphaproteobacteria</taxon>
        <taxon>Hyphomicrobiales</taxon>
        <taxon>Nitrobacteraceae</taxon>
        <taxon>Variibacter</taxon>
    </lineage>
</organism>
<dbReference type="RefSeq" id="WP_096357966.1">
    <property type="nucleotide sequence ID" value="NZ_AP014946.1"/>
</dbReference>
<reference evidence="2 3" key="1">
    <citation type="submission" date="2015-08" db="EMBL/GenBank/DDBJ databases">
        <title>Investigation of the bacterial diversity of lava forest soil.</title>
        <authorList>
            <person name="Lee J.S."/>
        </authorList>
    </citation>
    <scope>NUCLEOTIDE SEQUENCE [LARGE SCALE GENOMIC DNA]</scope>
    <source>
        <strain evidence="2 3">GJW-30</strain>
    </source>
</reference>
<evidence type="ECO:0000256" key="1">
    <source>
        <dbReference type="SAM" id="SignalP"/>
    </source>
</evidence>
<dbReference type="InterPro" id="IPR022061">
    <property type="entry name" value="DUF3617"/>
</dbReference>
<proteinExistence type="predicted"/>
<feature type="chain" id="PRO_5006616024" description="DUF3617 family protein" evidence="1">
    <location>
        <begin position="25"/>
        <end position="143"/>
    </location>
</feature>
<keyword evidence="3" id="KW-1185">Reference proteome</keyword>
<dbReference type="Proteomes" id="UP000236884">
    <property type="component" value="Chromosome"/>
</dbReference>
<keyword evidence="1" id="KW-0732">Signal</keyword>
<dbReference type="AlphaFoldDB" id="A0A0S3PZ74"/>
<feature type="signal peptide" evidence="1">
    <location>
        <begin position="1"/>
        <end position="24"/>
    </location>
</feature>